<feature type="transmembrane region" description="Helical" evidence="1">
    <location>
        <begin position="66"/>
        <end position="88"/>
    </location>
</feature>
<dbReference type="EMBL" id="VCIW01000011">
    <property type="protein sequence ID" value="TLS51038.1"/>
    <property type="molecule type" value="Genomic_DNA"/>
</dbReference>
<dbReference type="OrthoDB" id="9792788at2"/>
<dbReference type="GO" id="GO:0016020">
    <property type="term" value="C:membrane"/>
    <property type="evidence" value="ECO:0007669"/>
    <property type="project" value="InterPro"/>
</dbReference>
<evidence type="ECO:0000256" key="1">
    <source>
        <dbReference type="SAM" id="Phobius"/>
    </source>
</evidence>
<keyword evidence="1" id="KW-1133">Transmembrane helix</keyword>
<evidence type="ECO:0000313" key="3">
    <source>
        <dbReference type="Proteomes" id="UP000309676"/>
    </source>
</evidence>
<reference evidence="2 3" key="1">
    <citation type="submission" date="2019-05" db="EMBL/GenBank/DDBJ databases">
        <authorList>
            <person name="Narsing Rao M.P."/>
            <person name="Li W.J."/>
        </authorList>
    </citation>
    <scope>NUCLEOTIDE SEQUENCE [LARGE SCALE GENOMIC DNA]</scope>
    <source>
        <strain evidence="2 3">SYSU_K30003</strain>
    </source>
</reference>
<feature type="transmembrane region" description="Helical" evidence="1">
    <location>
        <begin position="26"/>
        <end position="46"/>
    </location>
</feature>
<dbReference type="InterPro" id="IPR007313">
    <property type="entry name" value="FxsA"/>
</dbReference>
<dbReference type="RefSeq" id="WP_138195390.1">
    <property type="nucleotide sequence ID" value="NZ_VCIW01000011.1"/>
</dbReference>
<dbReference type="Pfam" id="PF04186">
    <property type="entry name" value="FxsA"/>
    <property type="match status" value="1"/>
</dbReference>
<dbReference type="PANTHER" id="PTHR35335">
    <property type="entry name" value="UPF0716 PROTEIN FXSA"/>
    <property type="match status" value="1"/>
</dbReference>
<evidence type="ECO:0000313" key="2">
    <source>
        <dbReference type="EMBL" id="TLS51038.1"/>
    </source>
</evidence>
<keyword evidence="1" id="KW-0812">Transmembrane</keyword>
<dbReference type="NCBIfam" id="NF008528">
    <property type="entry name" value="PRK11463.1-2"/>
    <property type="match status" value="1"/>
</dbReference>
<organism evidence="2 3">
    <name type="scientific">Paenibacillus antri</name>
    <dbReference type="NCBI Taxonomy" id="2582848"/>
    <lineage>
        <taxon>Bacteria</taxon>
        <taxon>Bacillati</taxon>
        <taxon>Bacillota</taxon>
        <taxon>Bacilli</taxon>
        <taxon>Bacillales</taxon>
        <taxon>Paenibacillaceae</taxon>
        <taxon>Paenibacillus</taxon>
    </lineage>
</organism>
<accession>A0A5R9GCC2</accession>
<keyword evidence="1" id="KW-0472">Membrane</keyword>
<feature type="transmembrane region" description="Helical" evidence="1">
    <location>
        <begin position="94"/>
        <end position="116"/>
    </location>
</feature>
<proteinExistence type="predicted"/>
<dbReference type="AlphaFoldDB" id="A0A5R9GCC2"/>
<dbReference type="Proteomes" id="UP000309676">
    <property type="component" value="Unassembled WGS sequence"/>
</dbReference>
<dbReference type="PANTHER" id="PTHR35335:SF1">
    <property type="entry name" value="UPF0716 PROTEIN FXSA"/>
    <property type="match status" value="1"/>
</dbReference>
<comment type="caution">
    <text evidence="2">The sequence shown here is derived from an EMBL/GenBank/DDBJ whole genome shotgun (WGS) entry which is preliminary data.</text>
</comment>
<protein>
    <submittedName>
        <fullName evidence="2">FxsA family protein</fullName>
    </submittedName>
</protein>
<gene>
    <name evidence="2" type="ORF">FE782_16745</name>
</gene>
<name>A0A5R9GCC2_9BACL</name>
<sequence>MFRWLVLLMVLVPALEIWILLETGRLIGGWQTFALIVVMGFAGAYLAKREGRRVLEYARMEMSRGIVPTSSILDGICIFAGGLLMLTPGFLSDALGIVLVFPGTRFFFKGALLKFIKRKIDRGELRFFR</sequence>
<keyword evidence="3" id="KW-1185">Reference proteome</keyword>